<feature type="region of interest" description="Disordered" evidence="1">
    <location>
        <begin position="105"/>
        <end position="139"/>
    </location>
</feature>
<keyword evidence="2" id="KW-0812">Transmembrane</keyword>
<feature type="region of interest" description="Disordered" evidence="1">
    <location>
        <begin position="78"/>
        <end position="97"/>
    </location>
</feature>
<name>X6N7J8_RETFI</name>
<keyword evidence="2" id="KW-0472">Membrane</keyword>
<dbReference type="Proteomes" id="UP000023152">
    <property type="component" value="Unassembled WGS sequence"/>
</dbReference>
<keyword evidence="2" id="KW-1133">Transmembrane helix</keyword>
<reference evidence="3 4" key="1">
    <citation type="journal article" date="2013" name="Curr. Biol.">
        <title>The Genome of the Foraminiferan Reticulomyxa filosa.</title>
        <authorList>
            <person name="Glockner G."/>
            <person name="Hulsmann N."/>
            <person name="Schleicher M."/>
            <person name="Noegel A.A."/>
            <person name="Eichinger L."/>
            <person name="Gallinger C."/>
            <person name="Pawlowski J."/>
            <person name="Sierra R."/>
            <person name="Euteneuer U."/>
            <person name="Pillet L."/>
            <person name="Moustafa A."/>
            <person name="Platzer M."/>
            <person name="Groth M."/>
            <person name="Szafranski K."/>
            <person name="Schliwa M."/>
        </authorList>
    </citation>
    <scope>NUCLEOTIDE SEQUENCE [LARGE SCALE GENOMIC DNA]</scope>
</reference>
<accession>X6N7J8</accession>
<feature type="compositionally biased region" description="Basic and acidic residues" evidence="1">
    <location>
        <begin position="85"/>
        <end position="97"/>
    </location>
</feature>
<evidence type="ECO:0000313" key="3">
    <source>
        <dbReference type="EMBL" id="ETO22265.1"/>
    </source>
</evidence>
<sequence>MQSLSTPCHFLSVDNNVISSTTWELSSVSPTATPPRPVSSSSDTKTRSLRKPYHTIRLLNLSTEFVYVLDSKINDTGSEKQTITSKDKKLEENTTQEREYISPTHFNLTTPPKEHVLHTPSGDNKRSIRKPRKSLTCTNSNRDSVLTFHMPKSSNECTENRNTNNKSVKASIGMSDNNDLNSEGTEMTELSLHSSTEGNEKETKVLKAKDLVRISCKSVSKMAKKFSVYEIVSVNANVAMDDYAQYSEVSSQLRSLQLQNAEMYLRIDELTSERNYLVELLRTLQQIVQDAKHCSDVNNHDLPSFCLALENVLSLFVALSQKGWRVFLCWKHCLHLFTLFEQKPVYKYRTSGISCLINCGVSIYFFTIIPPFFSKVLCVITFQKYTLLQKN</sequence>
<keyword evidence="4" id="KW-1185">Reference proteome</keyword>
<evidence type="ECO:0000256" key="1">
    <source>
        <dbReference type="SAM" id="MobiDB-lite"/>
    </source>
</evidence>
<evidence type="ECO:0000256" key="2">
    <source>
        <dbReference type="SAM" id="Phobius"/>
    </source>
</evidence>
<proteinExistence type="predicted"/>
<comment type="caution">
    <text evidence="3">The sequence shown here is derived from an EMBL/GenBank/DDBJ whole genome shotgun (WGS) entry which is preliminary data.</text>
</comment>
<organism evidence="3 4">
    <name type="scientific">Reticulomyxa filosa</name>
    <dbReference type="NCBI Taxonomy" id="46433"/>
    <lineage>
        <taxon>Eukaryota</taxon>
        <taxon>Sar</taxon>
        <taxon>Rhizaria</taxon>
        <taxon>Retaria</taxon>
        <taxon>Foraminifera</taxon>
        <taxon>Monothalamids</taxon>
        <taxon>Reticulomyxidae</taxon>
        <taxon>Reticulomyxa</taxon>
    </lineage>
</organism>
<dbReference type="AlphaFoldDB" id="X6N7J8"/>
<gene>
    <name evidence="3" type="ORF">RFI_14934</name>
</gene>
<feature type="transmembrane region" description="Helical" evidence="2">
    <location>
        <begin position="363"/>
        <end position="382"/>
    </location>
</feature>
<protein>
    <submittedName>
        <fullName evidence="3">Uncharacterized protein</fullName>
    </submittedName>
</protein>
<evidence type="ECO:0000313" key="4">
    <source>
        <dbReference type="Proteomes" id="UP000023152"/>
    </source>
</evidence>
<feature type="region of interest" description="Disordered" evidence="1">
    <location>
        <begin position="26"/>
        <end position="47"/>
    </location>
</feature>
<dbReference type="EMBL" id="ASPP01010883">
    <property type="protein sequence ID" value="ETO22265.1"/>
    <property type="molecule type" value="Genomic_DNA"/>
</dbReference>